<dbReference type="AlphaFoldDB" id="A0A2P4Y4E0"/>
<dbReference type="Proteomes" id="UP000237271">
    <property type="component" value="Unassembled WGS sequence"/>
</dbReference>
<feature type="non-terminal residue" evidence="1">
    <location>
        <position position="145"/>
    </location>
</feature>
<evidence type="ECO:0008006" key="3">
    <source>
        <dbReference type="Google" id="ProtNLM"/>
    </source>
</evidence>
<evidence type="ECO:0000313" key="2">
    <source>
        <dbReference type="Proteomes" id="UP000237271"/>
    </source>
</evidence>
<evidence type="ECO:0000313" key="1">
    <source>
        <dbReference type="EMBL" id="POM72688.1"/>
    </source>
</evidence>
<accession>A0A2P4Y4E0</accession>
<keyword evidence="2" id="KW-1185">Reference proteome</keyword>
<comment type="caution">
    <text evidence="1">The sequence shown here is derived from an EMBL/GenBank/DDBJ whole genome shotgun (WGS) entry which is preliminary data.</text>
</comment>
<organism evidence="1 2">
    <name type="scientific">Phytophthora palmivora</name>
    <dbReference type="NCBI Taxonomy" id="4796"/>
    <lineage>
        <taxon>Eukaryota</taxon>
        <taxon>Sar</taxon>
        <taxon>Stramenopiles</taxon>
        <taxon>Oomycota</taxon>
        <taxon>Peronosporomycetes</taxon>
        <taxon>Peronosporales</taxon>
        <taxon>Peronosporaceae</taxon>
        <taxon>Phytophthora</taxon>
    </lineage>
</organism>
<protein>
    <recommendedName>
        <fullName evidence="3">DUF659 domain-containing protein</fullName>
    </recommendedName>
</protein>
<gene>
    <name evidence="1" type="ORF">PHPALM_10562</name>
</gene>
<reference evidence="1 2" key="1">
    <citation type="journal article" date="2017" name="Genome Biol. Evol.">
        <title>Phytophthora megakarya and P. palmivora, closely related causal agents of cacao black pod rot, underwent increases in genome sizes and gene numbers by different mechanisms.</title>
        <authorList>
            <person name="Ali S.S."/>
            <person name="Shao J."/>
            <person name="Lary D.J."/>
            <person name="Kronmiller B."/>
            <person name="Shen D."/>
            <person name="Strem M.D."/>
            <person name="Amoako-Attah I."/>
            <person name="Akrofi A.Y."/>
            <person name="Begoude B.A."/>
            <person name="Ten Hoopen G.M."/>
            <person name="Coulibaly K."/>
            <person name="Kebe B.I."/>
            <person name="Melnick R.L."/>
            <person name="Guiltinan M.J."/>
            <person name="Tyler B.M."/>
            <person name="Meinhardt L.W."/>
            <person name="Bailey B.A."/>
        </authorList>
    </citation>
    <scope>NUCLEOTIDE SEQUENCE [LARGE SCALE GENOMIC DNA]</scope>
    <source>
        <strain evidence="2">sbr112.9</strain>
    </source>
</reference>
<dbReference type="OrthoDB" id="128218at2759"/>
<dbReference type="EMBL" id="NCKW01005563">
    <property type="protein sequence ID" value="POM72688.1"/>
    <property type="molecule type" value="Genomic_DNA"/>
</dbReference>
<name>A0A2P4Y4E0_9STRA</name>
<sequence length="145" mass="16304">MLPTSDLVNSAVSNWLTSDGIPYNVVTTDAFKNLIKVATGNLNFVVSSRDTYDATLNARFEQFTRLVSSMLKFNSEHMYGLKFLNVIHDGWRNKNGDSIIGVSLAFIDNQWKFRHIAVLATVMPEGHEACEVAKMIKERSVKIYG</sequence>
<proteinExistence type="predicted"/>